<keyword evidence="3" id="KW-1185">Reference proteome</keyword>
<evidence type="ECO:0000313" key="3">
    <source>
        <dbReference type="Proteomes" id="UP000077266"/>
    </source>
</evidence>
<evidence type="ECO:0000256" key="1">
    <source>
        <dbReference type="SAM" id="MobiDB-lite"/>
    </source>
</evidence>
<dbReference type="AlphaFoldDB" id="A0A165F761"/>
<reference evidence="2 3" key="1">
    <citation type="journal article" date="2016" name="Mol. Biol. Evol.">
        <title>Comparative Genomics of Early-Diverging Mushroom-Forming Fungi Provides Insights into the Origins of Lignocellulose Decay Capabilities.</title>
        <authorList>
            <person name="Nagy L.G."/>
            <person name="Riley R."/>
            <person name="Tritt A."/>
            <person name="Adam C."/>
            <person name="Daum C."/>
            <person name="Floudas D."/>
            <person name="Sun H."/>
            <person name="Yadav J.S."/>
            <person name="Pangilinan J."/>
            <person name="Larsson K.H."/>
            <person name="Matsuura K."/>
            <person name="Barry K."/>
            <person name="Labutti K."/>
            <person name="Kuo R."/>
            <person name="Ohm R.A."/>
            <person name="Bhattacharya S.S."/>
            <person name="Shirouzu T."/>
            <person name="Yoshinaga Y."/>
            <person name="Martin F.M."/>
            <person name="Grigoriev I.V."/>
            <person name="Hibbett D.S."/>
        </authorList>
    </citation>
    <scope>NUCLEOTIDE SEQUENCE [LARGE SCALE GENOMIC DNA]</scope>
    <source>
        <strain evidence="2 3">HHB12029</strain>
    </source>
</reference>
<feature type="region of interest" description="Disordered" evidence="1">
    <location>
        <begin position="387"/>
        <end position="425"/>
    </location>
</feature>
<feature type="region of interest" description="Disordered" evidence="1">
    <location>
        <begin position="252"/>
        <end position="272"/>
    </location>
</feature>
<feature type="region of interest" description="Disordered" evidence="1">
    <location>
        <begin position="21"/>
        <end position="53"/>
    </location>
</feature>
<gene>
    <name evidence="2" type="ORF">EXIGLDRAFT_722619</name>
</gene>
<protein>
    <submittedName>
        <fullName evidence="2">Uncharacterized protein</fullName>
    </submittedName>
</protein>
<feature type="region of interest" description="Disordered" evidence="1">
    <location>
        <begin position="342"/>
        <end position="370"/>
    </location>
</feature>
<name>A0A165F761_EXIGL</name>
<evidence type="ECO:0000313" key="2">
    <source>
        <dbReference type="EMBL" id="KZV88504.1"/>
    </source>
</evidence>
<feature type="compositionally biased region" description="Acidic residues" evidence="1">
    <location>
        <begin position="253"/>
        <end position="268"/>
    </location>
</feature>
<dbReference type="InParanoid" id="A0A165F761"/>
<organism evidence="2 3">
    <name type="scientific">Exidia glandulosa HHB12029</name>
    <dbReference type="NCBI Taxonomy" id="1314781"/>
    <lineage>
        <taxon>Eukaryota</taxon>
        <taxon>Fungi</taxon>
        <taxon>Dikarya</taxon>
        <taxon>Basidiomycota</taxon>
        <taxon>Agaricomycotina</taxon>
        <taxon>Agaricomycetes</taxon>
        <taxon>Auriculariales</taxon>
        <taxon>Exidiaceae</taxon>
        <taxon>Exidia</taxon>
    </lineage>
</organism>
<dbReference type="EMBL" id="KV426098">
    <property type="protein sequence ID" value="KZV88504.1"/>
    <property type="molecule type" value="Genomic_DNA"/>
</dbReference>
<dbReference type="Proteomes" id="UP000077266">
    <property type="component" value="Unassembled WGS sequence"/>
</dbReference>
<accession>A0A165F761</accession>
<feature type="compositionally biased region" description="Low complexity" evidence="1">
    <location>
        <begin position="405"/>
        <end position="423"/>
    </location>
</feature>
<sequence>MPLAVDTLSMLNHRVPNGDFVAPLDPDSTSDYSTSGCTPYSSSPSPAPPAEVPSRFADSAHPLVAECPSYYDRPFANSTFVVIAIDPMASVVDLDNQARMEAAQMRPIKYLALMDHDVGEEMIRGAYIRKLTAGFYLTCVGRPDLSEHLAAIPVAPSSAHSLTAPRRGYVTPSYPLPWPNCHIASLDYLTASVSRIHHHHTAGPYVSHEQRNAIRELSRAYQSLYGPSEDDLLDIEFAEQVAGLRKEVWGSDSDWDEVEGEGEGEDDRDLGIWSVIPPDDAPRMRLNVEIWVDVHSIERPGNPADLRSEMRRLMQIEWDWAQRVMPRCLGTGPDTSLWLEGIYTADTPDPDSDSEANRDGDDHDVDEDSIYPEDAIEHRAERLAELDESEDEVFISSQGGGCVPSESSTESSLSASSSASSLTTDSRLPATLHPRSITAFFGSLRMFAGTLPYALGLRVFWRPWLWRPFV</sequence>
<dbReference type="OrthoDB" id="3053346at2759"/>
<proteinExistence type="predicted"/>
<feature type="compositionally biased region" description="Polar residues" evidence="1">
    <location>
        <begin position="27"/>
        <end position="40"/>
    </location>
</feature>